<dbReference type="CDD" id="cd00067">
    <property type="entry name" value="GAL4"/>
    <property type="match status" value="1"/>
</dbReference>
<dbReference type="GO" id="GO:0006351">
    <property type="term" value="P:DNA-templated transcription"/>
    <property type="evidence" value="ECO:0007669"/>
    <property type="project" value="InterPro"/>
</dbReference>
<proteinExistence type="predicted"/>
<feature type="coiled-coil region" evidence="5">
    <location>
        <begin position="64"/>
        <end position="91"/>
    </location>
</feature>
<keyword evidence="9" id="KW-1185">Reference proteome</keyword>
<evidence type="ECO:0000256" key="5">
    <source>
        <dbReference type="SAM" id="Coils"/>
    </source>
</evidence>
<accession>A0A6A6BFS9</accession>
<feature type="region of interest" description="Disordered" evidence="6">
    <location>
        <begin position="792"/>
        <end position="811"/>
    </location>
</feature>
<dbReference type="PROSITE" id="PS50048">
    <property type="entry name" value="ZN2_CY6_FUNGAL_2"/>
    <property type="match status" value="1"/>
</dbReference>
<feature type="region of interest" description="Disordered" evidence="6">
    <location>
        <begin position="677"/>
        <end position="707"/>
    </location>
</feature>
<feature type="domain" description="Zn(2)-C6 fungal-type" evidence="7">
    <location>
        <begin position="25"/>
        <end position="58"/>
    </location>
</feature>
<evidence type="ECO:0000256" key="1">
    <source>
        <dbReference type="ARBA" id="ARBA00022723"/>
    </source>
</evidence>
<keyword evidence="2" id="KW-0805">Transcription regulation</keyword>
<protein>
    <recommendedName>
        <fullName evidence="7">Zn(2)-C6 fungal-type domain-containing protein</fullName>
    </recommendedName>
</protein>
<evidence type="ECO:0000313" key="9">
    <source>
        <dbReference type="Proteomes" id="UP000799438"/>
    </source>
</evidence>
<dbReference type="GO" id="GO:0003677">
    <property type="term" value="F:DNA binding"/>
    <property type="evidence" value="ECO:0007669"/>
    <property type="project" value="InterPro"/>
</dbReference>
<evidence type="ECO:0000259" key="7">
    <source>
        <dbReference type="PROSITE" id="PS50048"/>
    </source>
</evidence>
<dbReference type="SUPFAM" id="SSF57701">
    <property type="entry name" value="Zn2/Cys6 DNA-binding domain"/>
    <property type="match status" value="1"/>
</dbReference>
<dbReference type="InterPro" id="IPR036864">
    <property type="entry name" value="Zn2-C6_fun-type_DNA-bd_sf"/>
</dbReference>
<dbReference type="PROSITE" id="PS00463">
    <property type="entry name" value="ZN2_CY6_FUNGAL_1"/>
    <property type="match status" value="1"/>
</dbReference>
<organism evidence="8 9">
    <name type="scientific">Aplosporella prunicola CBS 121167</name>
    <dbReference type="NCBI Taxonomy" id="1176127"/>
    <lineage>
        <taxon>Eukaryota</taxon>
        <taxon>Fungi</taxon>
        <taxon>Dikarya</taxon>
        <taxon>Ascomycota</taxon>
        <taxon>Pezizomycotina</taxon>
        <taxon>Dothideomycetes</taxon>
        <taxon>Dothideomycetes incertae sedis</taxon>
        <taxon>Botryosphaeriales</taxon>
        <taxon>Aplosporellaceae</taxon>
        <taxon>Aplosporella</taxon>
    </lineage>
</organism>
<dbReference type="Gene3D" id="4.10.240.10">
    <property type="entry name" value="Zn(2)-C6 fungal-type DNA-binding domain"/>
    <property type="match status" value="1"/>
</dbReference>
<keyword evidence="3" id="KW-0804">Transcription</keyword>
<dbReference type="RefSeq" id="XP_033397489.1">
    <property type="nucleotide sequence ID" value="XM_033538180.1"/>
</dbReference>
<keyword evidence="1" id="KW-0479">Metal-binding</keyword>
<gene>
    <name evidence="8" type="ORF">K452DRAFT_250611</name>
</gene>
<evidence type="ECO:0000256" key="2">
    <source>
        <dbReference type="ARBA" id="ARBA00023015"/>
    </source>
</evidence>
<dbReference type="InterPro" id="IPR007219">
    <property type="entry name" value="XnlR_reg_dom"/>
</dbReference>
<evidence type="ECO:0000256" key="4">
    <source>
        <dbReference type="ARBA" id="ARBA00023242"/>
    </source>
</evidence>
<dbReference type="GeneID" id="54295676"/>
<keyword evidence="4" id="KW-0539">Nucleus</keyword>
<dbReference type="SMART" id="SM00906">
    <property type="entry name" value="Fungal_trans"/>
    <property type="match status" value="1"/>
</dbReference>
<evidence type="ECO:0000256" key="6">
    <source>
        <dbReference type="SAM" id="MobiDB-lite"/>
    </source>
</evidence>
<sequence>MSRSLSEAGFPDGGVRKKMRKGTHSCFECRRRKIRCIFSTEHAGSCTECFARGSRCVDQEHADNDTVVDNRKNLRERVARLESLVESLLEDRTDRGAAETLRNLAADVLPPTPCSPECSSNNIPGHNGSVPFMTMFDNEVISRADPQSQPATAASQGPEQFQKHSPAQSSEAMQARSYDLHFNCTDNQLDTNEEVNKFKKSKEKRTRAILLDALPSNETLQRSIIIASEWWGFWRTTMPGTAGNMNLQQFAVKAITDGTPAQVALLLLAVGVAGEMEDLSRYLALVHATIVSDDDYMTGIDGLECALLQAKCYAEIGQPRRGWLTVRRCLTFAQLTGLHRNHAKNQAWDSIWWTMFNHDRFLSLLLGLPYGIADSHCDFSVYQPSSNTTSQPPFQFMIRLSRLAAAVIDRTQGNIESVSYAPALDLDAQLDSLVAEMGSEWWDIHSSIDNHTNSPKNFLFRSRILAQIFFHQLRVYLHLPFMLRSATDPKFAYSCTACFRAARQLLGLYHILRGSAASYSNNPAADSSTEPEKPLYECKVVDFVGFTAAVLLMLGLLGYGRLENTSNNTTTNAAQAEDDVRDWRLVEATMAIFAHASTEKGGTVAAQSLRVLQQLCSVRDSDYDIVGEGPQGCMSRTVIPYFGTITVRRGRRFRCLAGNRGSASSSGNAAADTAASAAPAAAPAPPRAPAATSAGLSRPSPSVGSANCTATSTGNTCTAGTADSDASCACYNSYYSPPASNHASSTSSSSSAAAPASGSGATDPLVAFDGLYMYGMHGGGFEAGANSNAASTGSSFGGSASGVPDDGSFGGGTDAGDGLGLGVGVGVGMGMGMGMGMGAPGWGGLGMDIDQDWMWGLGSGGL</sequence>
<dbReference type="OrthoDB" id="6509908at2759"/>
<evidence type="ECO:0000313" key="8">
    <source>
        <dbReference type="EMBL" id="KAF2141777.1"/>
    </source>
</evidence>
<feature type="compositionally biased region" description="Polar residues" evidence="6">
    <location>
        <begin position="145"/>
        <end position="172"/>
    </location>
</feature>
<dbReference type="GO" id="GO:0008270">
    <property type="term" value="F:zinc ion binding"/>
    <property type="evidence" value="ECO:0007669"/>
    <property type="project" value="InterPro"/>
</dbReference>
<dbReference type="InterPro" id="IPR001138">
    <property type="entry name" value="Zn2Cys6_DnaBD"/>
</dbReference>
<feature type="region of interest" description="Disordered" evidence="6">
    <location>
        <begin position="144"/>
        <end position="172"/>
    </location>
</feature>
<keyword evidence="5" id="KW-0175">Coiled coil</keyword>
<evidence type="ECO:0000256" key="3">
    <source>
        <dbReference type="ARBA" id="ARBA00023163"/>
    </source>
</evidence>
<dbReference type="PANTHER" id="PTHR47840">
    <property type="entry name" value="ZN(II)2CYS6 TRANSCRIPTION FACTOR (EUROFUNG)-RELATED"/>
    <property type="match status" value="1"/>
</dbReference>
<dbReference type="PANTHER" id="PTHR47840:SF1">
    <property type="entry name" value="ZN(II)2CYS6 TRANSCRIPTION FACTOR (EUROFUNG)"/>
    <property type="match status" value="1"/>
</dbReference>
<dbReference type="GO" id="GO:0000981">
    <property type="term" value="F:DNA-binding transcription factor activity, RNA polymerase II-specific"/>
    <property type="evidence" value="ECO:0007669"/>
    <property type="project" value="InterPro"/>
</dbReference>
<dbReference type="AlphaFoldDB" id="A0A6A6BFS9"/>
<name>A0A6A6BFS9_9PEZI</name>
<dbReference type="CDD" id="cd12148">
    <property type="entry name" value="fungal_TF_MHR"/>
    <property type="match status" value="1"/>
</dbReference>
<dbReference type="SMART" id="SM00066">
    <property type="entry name" value="GAL4"/>
    <property type="match status" value="1"/>
</dbReference>
<reference evidence="8" key="1">
    <citation type="journal article" date="2020" name="Stud. Mycol.">
        <title>101 Dothideomycetes genomes: a test case for predicting lifestyles and emergence of pathogens.</title>
        <authorList>
            <person name="Haridas S."/>
            <person name="Albert R."/>
            <person name="Binder M."/>
            <person name="Bloem J."/>
            <person name="Labutti K."/>
            <person name="Salamov A."/>
            <person name="Andreopoulos B."/>
            <person name="Baker S."/>
            <person name="Barry K."/>
            <person name="Bills G."/>
            <person name="Bluhm B."/>
            <person name="Cannon C."/>
            <person name="Castanera R."/>
            <person name="Culley D."/>
            <person name="Daum C."/>
            <person name="Ezra D."/>
            <person name="Gonzalez J."/>
            <person name="Henrissat B."/>
            <person name="Kuo A."/>
            <person name="Liang C."/>
            <person name="Lipzen A."/>
            <person name="Lutzoni F."/>
            <person name="Magnuson J."/>
            <person name="Mondo S."/>
            <person name="Nolan M."/>
            <person name="Ohm R."/>
            <person name="Pangilinan J."/>
            <person name="Park H.-J."/>
            <person name="Ramirez L."/>
            <person name="Alfaro M."/>
            <person name="Sun H."/>
            <person name="Tritt A."/>
            <person name="Yoshinaga Y."/>
            <person name="Zwiers L.-H."/>
            <person name="Turgeon B."/>
            <person name="Goodwin S."/>
            <person name="Spatafora J."/>
            <person name="Crous P."/>
            <person name="Grigoriev I."/>
        </authorList>
    </citation>
    <scope>NUCLEOTIDE SEQUENCE</scope>
    <source>
        <strain evidence="8">CBS 121167</strain>
    </source>
</reference>
<dbReference type="EMBL" id="ML995486">
    <property type="protein sequence ID" value="KAF2141777.1"/>
    <property type="molecule type" value="Genomic_DNA"/>
</dbReference>
<dbReference type="Proteomes" id="UP000799438">
    <property type="component" value="Unassembled WGS sequence"/>
</dbReference>